<feature type="domain" description="NR LBD" evidence="12">
    <location>
        <begin position="140"/>
        <end position="390"/>
    </location>
</feature>
<dbReference type="GO" id="GO:0043565">
    <property type="term" value="F:sequence-specific DNA binding"/>
    <property type="evidence" value="ECO:0007669"/>
    <property type="project" value="InterPro"/>
</dbReference>
<dbReference type="PROSITE" id="PS00031">
    <property type="entry name" value="NUCLEAR_REC_DBD_1"/>
    <property type="match status" value="1"/>
</dbReference>
<evidence type="ECO:0000256" key="5">
    <source>
        <dbReference type="ARBA" id="ARBA00023015"/>
    </source>
</evidence>
<keyword evidence="8 10" id="KW-0675">Receptor</keyword>
<dbReference type="PROSITE" id="PS51843">
    <property type="entry name" value="NR_LBD"/>
    <property type="match status" value="1"/>
</dbReference>
<feature type="domain" description="Nuclear receptor" evidence="11">
    <location>
        <begin position="10"/>
        <end position="82"/>
    </location>
</feature>
<dbReference type="PROSITE" id="PS51030">
    <property type="entry name" value="NUCLEAR_REC_DBD_2"/>
    <property type="match status" value="1"/>
</dbReference>
<dbReference type="GO" id="GO:0005634">
    <property type="term" value="C:nucleus"/>
    <property type="evidence" value="ECO:0007669"/>
    <property type="project" value="UniProtKB-SubCell"/>
</dbReference>
<dbReference type="SMART" id="SM00430">
    <property type="entry name" value="HOLI"/>
    <property type="match status" value="1"/>
</dbReference>
<dbReference type="GeneID" id="9818211"/>
<keyword evidence="7 10" id="KW-0804">Transcription</keyword>
<comment type="caution">
    <text evidence="13">The sequence shown here is derived from an EMBL/GenBank/DDBJ whole genome shotgun (WGS) entry which is preliminary data.</text>
</comment>
<keyword evidence="3 10" id="KW-0863">Zinc-finger</keyword>
<evidence type="ECO:0000256" key="7">
    <source>
        <dbReference type="ARBA" id="ARBA00023163"/>
    </source>
</evidence>
<evidence type="ECO:0000256" key="6">
    <source>
        <dbReference type="ARBA" id="ARBA00023125"/>
    </source>
</evidence>
<dbReference type="Pfam" id="PF00104">
    <property type="entry name" value="Hormone_recep"/>
    <property type="match status" value="1"/>
</dbReference>
<comment type="subcellular location">
    <subcellularLocation>
        <location evidence="10">Nucleus</location>
    </subcellularLocation>
</comment>
<dbReference type="SMART" id="SM00399">
    <property type="entry name" value="ZnF_C4"/>
    <property type="match status" value="1"/>
</dbReference>
<dbReference type="Pfam" id="PF00105">
    <property type="entry name" value="zf-C4"/>
    <property type="match status" value="1"/>
</dbReference>
<keyword evidence="6 10" id="KW-0238">DNA-binding</keyword>
<dbReference type="PROSITE" id="PS51257">
    <property type="entry name" value="PROKAR_LIPOPROTEIN"/>
    <property type="match status" value="1"/>
</dbReference>
<keyword evidence="2 10" id="KW-0479">Metal-binding</keyword>
<keyword evidence="9 10" id="KW-0539">Nucleus</keyword>
<dbReference type="Proteomes" id="UP000483820">
    <property type="component" value="Chromosome V"/>
</dbReference>
<name>A0A6A5GE89_CAERE</name>
<protein>
    <submittedName>
        <fullName evidence="13">Uncharacterized protein</fullName>
    </submittedName>
</protein>
<dbReference type="GO" id="GO:0003700">
    <property type="term" value="F:DNA-binding transcription factor activity"/>
    <property type="evidence" value="ECO:0007669"/>
    <property type="project" value="InterPro"/>
</dbReference>
<evidence type="ECO:0000256" key="4">
    <source>
        <dbReference type="ARBA" id="ARBA00022833"/>
    </source>
</evidence>
<dbReference type="InterPro" id="IPR013088">
    <property type="entry name" value="Znf_NHR/GATA"/>
</dbReference>
<evidence type="ECO:0000259" key="11">
    <source>
        <dbReference type="PROSITE" id="PS51030"/>
    </source>
</evidence>
<sequence>MSKCMVTPNFTLCKVCAQPANGNHFGIQSCRACAAFFRRAAHSKWGSQPCRSHNCERKLIPCKPCRLKRCQEQGMSTSNFQFNRDILKRILPRSVEMFVGKPESVIFCDSSESVSSEKTFINVQKLIDNTSAILKNGMETPVSGRNQLQKLANGFGGFTSQVSVKFLKTMSKDETADCWEYYITTTARWLTFFDEFRLLPDELQLKIALAVWHVWGRLEKHAITALLRKQNLFSDRHMVVVGRNVLINLEEFDYDHTWLTKYPPEQVEFFTGVKSMELYESVDYLIDLEPTQVELTYMLAQISFQYAGQRFQGEILKASERFQQILSNDLHDYYVNELEKPRYSERLAKMMKVNNMIQRHVREIRPRADLARTFDIFSVEFSHPEVFHDTGF</sequence>
<gene>
    <name evidence="13" type="ORF">GCK72_019967</name>
</gene>
<evidence type="ECO:0000256" key="3">
    <source>
        <dbReference type="ARBA" id="ARBA00022771"/>
    </source>
</evidence>
<dbReference type="InterPro" id="IPR001628">
    <property type="entry name" value="Znf_hrmn_rcpt"/>
</dbReference>
<dbReference type="RefSeq" id="XP_003116592.2">
    <property type="nucleotide sequence ID" value="XM_003116544.2"/>
</dbReference>
<organism evidence="13 14">
    <name type="scientific">Caenorhabditis remanei</name>
    <name type="common">Caenorhabditis vulgaris</name>
    <dbReference type="NCBI Taxonomy" id="31234"/>
    <lineage>
        <taxon>Eukaryota</taxon>
        <taxon>Metazoa</taxon>
        <taxon>Ecdysozoa</taxon>
        <taxon>Nematoda</taxon>
        <taxon>Chromadorea</taxon>
        <taxon>Rhabditida</taxon>
        <taxon>Rhabditina</taxon>
        <taxon>Rhabditomorpha</taxon>
        <taxon>Rhabditoidea</taxon>
        <taxon>Rhabditidae</taxon>
        <taxon>Peloderinae</taxon>
        <taxon>Caenorhabditis</taxon>
    </lineage>
</organism>
<dbReference type="InterPro" id="IPR035500">
    <property type="entry name" value="NHR-like_dom_sf"/>
</dbReference>
<dbReference type="KEGG" id="crq:GCK72_019967"/>
<dbReference type="GO" id="GO:0008270">
    <property type="term" value="F:zinc ion binding"/>
    <property type="evidence" value="ECO:0007669"/>
    <property type="project" value="UniProtKB-KW"/>
</dbReference>
<evidence type="ECO:0000259" key="12">
    <source>
        <dbReference type="PROSITE" id="PS51843"/>
    </source>
</evidence>
<dbReference type="InterPro" id="IPR000536">
    <property type="entry name" value="Nucl_hrmn_rcpt_lig-bd"/>
</dbReference>
<dbReference type="Gene3D" id="3.30.50.10">
    <property type="entry name" value="Erythroid Transcription Factor GATA-1, subunit A"/>
    <property type="match status" value="1"/>
</dbReference>
<dbReference type="PANTHER" id="PTHR45680">
    <property type="entry name" value="NUCLEAR HORMONE RECEPTOR FAMILY"/>
    <property type="match status" value="1"/>
</dbReference>
<dbReference type="SUPFAM" id="SSF48508">
    <property type="entry name" value="Nuclear receptor ligand-binding domain"/>
    <property type="match status" value="1"/>
</dbReference>
<keyword evidence="5 10" id="KW-0805">Transcription regulation</keyword>
<evidence type="ECO:0000313" key="14">
    <source>
        <dbReference type="Proteomes" id="UP000483820"/>
    </source>
</evidence>
<dbReference type="AlphaFoldDB" id="A0A6A5GE89"/>
<reference evidence="13 14" key="1">
    <citation type="submission" date="2019-12" db="EMBL/GenBank/DDBJ databases">
        <title>Chromosome-level assembly of the Caenorhabditis remanei genome.</title>
        <authorList>
            <person name="Teterina A.A."/>
            <person name="Willis J.H."/>
            <person name="Phillips P.C."/>
        </authorList>
    </citation>
    <scope>NUCLEOTIDE SEQUENCE [LARGE SCALE GENOMIC DNA]</scope>
    <source>
        <strain evidence="13 14">PX506</strain>
        <tissue evidence="13">Whole organism</tissue>
    </source>
</reference>
<evidence type="ECO:0000256" key="2">
    <source>
        <dbReference type="ARBA" id="ARBA00022723"/>
    </source>
</evidence>
<evidence type="ECO:0000313" key="13">
    <source>
        <dbReference type="EMBL" id="KAF1753410.1"/>
    </source>
</evidence>
<comment type="similarity">
    <text evidence="1 10">Belongs to the nuclear hormone receptor family.</text>
</comment>
<dbReference type="SUPFAM" id="SSF57716">
    <property type="entry name" value="Glucocorticoid receptor-like (DNA-binding domain)"/>
    <property type="match status" value="1"/>
</dbReference>
<dbReference type="PRINTS" id="PR00047">
    <property type="entry name" value="STROIDFINGER"/>
</dbReference>
<proteinExistence type="inferred from homology"/>
<evidence type="ECO:0000256" key="10">
    <source>
        <dbReference type="RuleBase" id="RU004334"/>
    </source>
</evidence>
<dbReference type="EMBL" id="WUAV01000005">
    <property type="protein sequence ID" value="KAF1753410.1"/>
    <property type="molecule type" value="Genomic_DNA"/>
</dbReference>
<accession>A0A6A5GE89</accession>
<evidence type="ECO:0000256" key="8">
    <source>
        <dbReference type="ARBA" id="ARBA00023170"/>
    </source>
</evidence>
<keyword evidence="4 10" id="KW-0862">Zinc</keyword>
<dbReference type="CTD" id="9818211"/>
<dbReference type="PANTHER" id="PTHR45680:SF18">
    <property type="entry name" value="NUCLEAR HORMONE RECEPTOR FAMILY-RELATED"/>
    <property type="match status" value="1"/>
</dbReference>
<evidence type="ECO:0000256" key="1">
    <source>
        <dbReference type="ARBA" id="ARBA00005993"/>
    </source>
</evidence>
<dbReference type="Gene3D" id="1.10.565.10">
    <property type="entry name" value="Retinoid X Receptor"/>
    <property type="match status" value="1"/>
</dbReference>
<evidence type="ECO:0000256" key="9">
    <source>
        <dbReference type="ARBA" id="ARBA00023242"/>
    </source>
</evidence>
<dbReference type="InterPro" id="IPR051152">
    <property type="entry name" value="C.elegans_Orphan_NR"/>
</dbReference>